<comment type="similarity">
    <text evidence="1">Belongs to the cytochrome P450 family.</text>
</comment>
<evidence type="ECO:0000313" key="8">
    <source>
        <dbReference type="EMBL" id="KAJ8302483.1"/>
    </source>
</evidence>
<dbReference type="InterPro" id="IPR002401">
    <property type="entry name" value="Cyt_P450_E_grp-I"/>
</dbReference>
<dbReference type="Proteomes" id="UP001217089">
    <property type="component" value="Unassembled WGS sequence"/>
</dbReference>
<evidence type="ECO:0000256" key="4">
    <source>
        <dbReference type="ARBA" id="ARBA00023002"/>
    </source>
</evidence>
<protein>
    <recommendedName>
        <fullName evidence="10">Cytochrome P450</fullName>
    </recommendedName>
</protein>
<dbReference type="PRINTS" id="PR00463">
    <property type="entry name" value="EP450I"/>
</dbReference>
<dbReference type="InterPro" id="IPR036396">
    <property type="entry name" value="Cyt_P450_sf"/>
</dbReference>
<evidence type="ECO:0000313" key="9">
    <source>
        <dbReference type="Proteomes" id="UP001217089"/>
    </source>
</evidence>
<keyword evidence="7" id="KW-0812">Transmembrane</keyword>
<dbReference type="PANTHER" id="PTHR24289:SF1">
    <property type="entry name" value="STEROID 17-ALPHA-HYDROXYLASE_17,20 LYASE"/>
    <property type="match status" value="1"/>
</dbReference>
<reference evidence="8 9" key="1">
    <citation type="submission" date="2022-12" db="EMBL/GenBank/DDBJ databases">
        <title>Chromosome-level genome of Tegillarca granosa.</title>
        <authorList>
            <person name="Kim J."/>
        </authorList>
    </citation>
    <scope>NUCLEOTIDE SEQUENCE [LARGE SCALE GENOMIC DNA]</scope>
    <source>
        <strain evidence="8">Teg-2019</strain>
        <tissue evidence="8">Adductor muscle</tissue>
    </source>
</reference>
<dbReference type="PANTHER" id="PTHR24289">
    <property type="entry name" value="STEROID 17-ALPHA-HYDROXYLASE/17,20 LYASE"/>
    <property type="match status" value="1"/>
</dbReference>
<dbReference type="EMBL" id="JARBDR010000917">
    <property type="protein sequence ID" value="KAJ8302483.1"/>
    <property type="molecule type" value="Genomic_DNA"/>
</dbReference>
<keyword evidence="7" id="KW-1133">Transmembrane helix</keyword>
<name>A0ABQ9EAX6_TEGGR</name>
<evidence type="ECO:0008006" key="10">
    <source>
        <dbReference type="Google" id="ProtNLM"/>
    </source>
</evidence>
<dbReference type="Pfam" id="PF00067">
    <property type="entry name" value="p450"/>
    <property type="match status" value="1"/>
</dbReference>
<sequence>MVTTKMLSTVFVPATIILLICYLSTWLGKRKHLKIPVLTPSWPLIGNAWQIDVSNCHQVFVGIAKKLGPIFEIKLYGDKAVVLNDYETIRSALVSNGNQVAGRPQMYRTTQAQRNRNSIVWQTFNQKLILLRKEVLKSLRMYGNGLDDLEEKCIPEIVCLLQEVESKNSKPFDPWPMLYDSICNVMLILLLGSRLDTDSEHFKTIKTIAGMFNETFGSGDGQRLDIIPWLKLFKTKDSNRLETALCMRDTFWKEQLIQNMVTDDSVVGQLYQLSKTDTGKKHDITEDTIKECFTNLILAGTDTTATAITCLLLVFLHYPEVQDRMYKEISAVLQTRDLPRLSDRSHTPYTEAVLLELLRYISHVPLAVPHCTISDTNIAGFLVPKDTTIYINLWALHHDETFWENPWKFSPDRFLDNVGKLVPPQHPSRKRYQL</sequence>
<evidence type="ECO:0000256" key="2">
    <source>
        <dbReference type="ARBA" id="ARBA00022617"/>
    </source>
</evidence>
<dbReference type="Gene3D" id="1.10.630.10">
    <property type="entry name" value="Cytochrome P450"/>
    <property type="match status" value="1"/>
</dbReference>
<evidence type="ECO:0000256" key="6">
    <source>
        <dbReference type="ARBA" id="ARBA00023033"/>
    </source>
</evidence>
<comment type="caution">
    <text evidence="8">The sequence shown here is derived from an EMBL/GenBank/DDBJ whole genome shotgun (WGS) entry which is preliminary data.</text>
</comment>
<organism evidence="8 9">
    <name type="scientific">Tegillarca granosa</name>
    <name type="common">Malaysian cockle</name>
    <name type="synonym">Anadara granosa</name>
    <dbReference type="NCBI Taxonomy" id="220873"/>
    <lineage>
        <taxon>Eukaryota</taxon>
        <taxon>Metazoa</taxon>
        <taxon>Spiralia</taxon>
        <taxon>Lophotrochozoa</taxon>
        <taxon>Mollusca</taxon>
        <taxon>Bivalvia</taxon>
        <taxon>Autobranchia</taxon>
        <taxon>Pteriomorphia</taxon>
        <taxon>Arcoida</taxon>
        <taxon>Arcoidea</taxon>
        <taxon>Arcidae</taxon>
        <taxon>Tegillarca</taxon>
    </lineage>
</organism>
<evidence type="ECO:0000256" key="7">
    <source>
        <dbReference type="SAM" id="Phobius"/>
    </source>
</evidence>
<evidence type="ECO:0000256" key="3">
    <source>
        <dbReference type="ARBA" id="ARBA00022723"/>
    </source>
</evidence>
<proteinExistence type="inferred from homology"/>
<keyword evidence="6" id="KW-0503">Monooxygenase</keyword>
<gene>
    <name evidence="8" type="ORF">KUTeg_018879</name>
</gene>
<keyword evidence="5" id="KW-0408">Iron</keyword>
<keyword evidence="9" id="KW-1185">Reference proteome</keyword>
<accession>A0ABQ9EAX6</accession>
<keyword evidence="2" id="KW-0349">Heme</keyword>
<dbReference type="SUPFAM" id="SSF48264">
    <property type="entry name" value="Cytochrome P450"/>
    <property type="match status" value="1"/>
</dbReference>
<evidence type="ECO:0000256" key="1">
    <source>
        <dbReference type="ARBA" id="ARBA00010617"/>
    </source>
</evidence>
<keyword evidence="7" id="KW-0472">Membrane</keyword>
<evidence type="ECO:0000256" key="5">
    <source>
        <dbReference type="ARBA" id="ARBA00023004"/>
    </source>
</evidence>
<keyword evidence="3" id="KW-0479">Metal-binding</keyword>
<keyword evidence="4" id="KW-0560">Oxidoreductase</keyword>
<dbReference type="InterPro" id="IPR001128">
    <property type="entry name" value="Cyt_P450"/>
</dbReference>
<feature type="transmembrane region" description="Helical" evidence="7">
    <location>
        <begin position="6"/>
        <end position="27"/>
    </location>
</feature>